<name>A0A6J6QKN1_9ZZZZ</name>
<gene>
    <name evidence="1" type="ORF">UFOPK2624_01028</name>
</gene>
<accession>A0A6J6QKN1</accession>
<dbReference type="EMBL" id="CAEZXY010000042">
    <property type="protein sequence ID" value="CAB4709575.1"/>
    <property type="molecule type" value="Genomic_DNA"/>
</dbReference>
<organism evidence="1">
    <name type="scientific">freshwater metagenome</name>
    <dbReference type="NCBI Taxonomy" id="449393"/>
    <lineage>
        <taxon>unclassified sequences</taxon>
        <taxon>metagenomes</taxon>
        <taxon>ecological metagenomes</taxon>
    </lineage>
</organism>
<protein>
    <submittedName>
        <fullName evidence="1">Unannotated protein</fullName>
    </submittedName>
</protein>
<reference evidence="1" key="1">
    <citation type="submission" date="2020-05" db="EMBL/GenBank/DDBJ databases">
        <authorList>
            <person name="Chiriac C."/>
            <person name="Salcher M."/>
            <person name="Ghai R."/>
            <person name="Kavagutti S V."/>
        </authorList>
    </citation>
    <scope>NUCLEOTIDE SEQUENCE</scope>
</reference>
<sequence length="142" mass="15700">MEIEHVAGVCLAAWWATKKKRHLAVGLGLLRKIVVHDEAVFAVVHPVLTDRATSKWCEVLVRRRIGGRSHNHDGVLHRTEFGEQAYGLRNGRCLLTDGDVDALHAKALLVQDRVDAHRGLAGLAVTNNEFTLTTTDWGHGID</sequence>
<dbReference type="AlphaFoldDB" id="A0A6J6QKN1"/>
<proteinExistence type="predicted"/>
<evidence type="ECO:0000313" key="1">
    <source>
        <dbReference type="EMBL" id="CAB4709575.1"/>
    </source>
</evidence>